<evidence type="ECO:0000256" key="1">
    <source>
        <dbReference type="ARBA" id="ARBA00023015"/>
    </source>
</evidence>
<proteinExistence type="predicted"/>
<dbReference type="Proteomes" id="UP000198851">
    <property type="component" value="Unassembled WGS sequence"/>
</dbReference>
<evidence type="ECO:0000256" key="3">
    <source>
        <dbReference type="ARBA" id="ARBA00023163"/>
    </source>
</evidence>
<evidence type="ECO:0000256" key="2">
    <source>
        <dbReference type="ARBA" id="ARBA00023125"/>
    </source>
</evidence>
<keyword evidence="1" id="KW-0805">Transcription regulation</keyword>
<dbReference type="GO" id="GO:0003677">
    <property type="term" value="F:DNA binding"/>
    <property type="evidence" value="ECO:0007669"/>
    <property type="project" value="UniProtKB-KW"/>
</dbReference>
<organism evidence="5 6">
    <name type="scientific">Shimia haliotis</name>
    <dbReference type="NCBI Taxonomy" id="1280847"/>
    <lineage>
        <taxon>Bacteria</taxon>
        <taxon>Pseudomonadati</taxon>
        <taxon>Pseudomonadota</taxon>
        <taxon>Alphaproteobacteria</taxon>
        <taxon>Rhodobacterales</taxon>
        <taxon>Roseobacteraceae</taxon>
    </lineage>
</organism>
<name>A0A1I4CMR3_9RHOB</name>
<dbReference type="CDD" id="cd00090">
    <property type="entry name" value="HTH_ARSR"/>
    <property type="match status" value="1"/>
</dbReference>
<dbReference type="InterPro" id="IPR036390">
    <property type="entry name" value="WH_DNA-bd_sf"/>
</dbReference>
<dbReference type="Gene3D" id="1.10.10.10">
    <property type="entry name" value="Winged helix-like DNA-binding domain superfamily/Winged helix DNA-binding domain"/>
    <property type="match status" value="1"/>
</dbReference>
<evidence type="ECO:0000313" key="6">
    <source>
        <dbReference type="Proteomes" id="UP000198851"/>
    </source>
</evidence>
<evidence type="ECO:0000313" key="5">
    <source>
        <dbReference type="EMBL" id="SFK81539.1"/>
    </source>
</evidence>
<dbReference type="PANTHER" id="PTHR42756:SF1">
    <property type="entry name" value="TRANSCRIPTIONAL REPRESSOR OF EMRAB OPERON"/>
    <property type="match status" value="1"/>
</dbReference>
<dbReference type="PRINTS" id="PR00598">
    <property type="entry name" value="HTHMARR"/>
</dbReference>
<dbReference type="EMBL" id="FOSZ01000002">
    <property type="protein sequence ID" value="SFK81539.1"/>
    <property type="molecule type" value="Genomic_DNA"/>
</dbReference>
<keyword evidence="3" id="KW-0804">Transcription</keyword>
<gene>
    <name evidence="5" type="ORF">SAMN04488036_102327</name>
</gene>
<evidence type="ECO:0000259" key="4">
    <source>
        <dbReference type="PROSITE" id="PS50995"/>
    </source>
</evidence>
<dbReference type="RefSeq" id="WP_093322124.1">
    <property type="nucleotide sequence ID" value="NZ_FOSZ01000002.1"/>
</dbReference>
<dbReference type="PROSITE" id="PS50995">
    <property type="entry name" value="HTH_MARR_2"/>
    <property type="match status" value="1"/>
</dbReference>
<dbReference type="GO" id="GO:0003700">
    <property type="term" value="F:DNA-binding transcription factor activity"/>
    <property type="evidence" value="ECO:0007669"/>
    <property type="project" value="InterPro"/>
</dbReference>
<reference evidence="6" key="1">
    <citation type="submission" date="2016-10" db="EMBL/GenBank/DDBJ databases">
        <authorList>
            <person name="Varghese N."/>
            <person name="Submissions S."/>
        </authorList>
    </citation>
    <scope>NUCLEOTIDE SEQUENCE [LARGE SCALE GENOMIC DNA]</scope>
    <source>
        <strain evidence="6">DSM 28453</strain>
    </source>
</reference>
<sequence length="147" mass="16390">MEFSVDTSLGYQINHVARLLARDLEARIKPEGIALGAFPALLHLWEKDGLTQKELVARLGIEQPTLAATLARMERDGLVTRRRDEGDGRVQRVRLTPKARALREVAYDAAMDVNAKALQGFDEAERELLMALLRRVILSVEGTENNG</sequence>
<dbReference type="SUPFAM" id="SSF46785">
    <property type="entry name" value="Winged helix' DNA-binding domain"/>
    <property type="match status" value="1"/>
</dbReference>
<feature type="domain" description="HTH marR-type" evidence="4">
    <location>
        <begin position="6"/>
        <end position="138"/>
    </location>
</feature>
<dbReference type="Pfam" id="PF12802">
    <property type="entry name" value="MarR_2"/>
    <property type="match status" value="1"/>
</dbReference>
<dbReference type="SMART" id="SM00347">
    <property type="entry name" value="HTH_MARR"/>
    <property type="match status" value="1"/>
</dbReference>
<dbReference type="AlphaFoldDB" id="A0A1I4CMR3"/>
<dbReference type="InterPro" id="IPR000835">
    <property type="entry name" value="HTH_MarR-typ"/>
</dbReference>
<dbReference type="InterPro" id="IPR011991">
    <property type="entry name" value="ArsR-like_HTH"/>
</dbReference>
<protein>
    <submittedName>
        <fullName evidence="5">DNA-binding transcriptional regulator, MarR family</fullName>
    </submittedName>
</protein>
<keyword evidence="6" id="KW-1185">Reference proteome</keyword>
<dbReference type="InterPro" id="IPR036388">
    <property type="entry name" value="WH-like_DNA-bd_sf"/>
</dbReference>
<accession>A0A1I4CMR3</accession>
<dbReference type="PANTHER" id="PTHR42756">
    <property type="entry name" value="TRANSCRIPTIONAL REGULATOR, MARR"/>
    <property type="match status" value="1"/>
</dbReference>
<keyword evidence="2 5" id="KW-0238">DNA-binding</keyword>
<dbReference type="OrthoDB" id="511972at2"/>